<evidence type="ECO:0000256" key="1">
    <source>
        <dbReference type="SAM" id="SignalP"/>
    </source>
</evidence>
<evidence type="ECO:0000313" key="3">
    <source>
        <dbReference type="EMBL" id="MBW8687736.1"/>
    </source>
</evidence>
<reference evidence="3 4" key="1">
    <citation type="submission" date="2021-08" db="EMBL/GenBank/DDBJ databases">
        <title>The genome sequence of Chitinophaga sp. B61.</title>
        <authorList>
            <person name="Zhang X."/>
        </authorList>
    </citation>
    <scope>NUCLEOTIDE SEQUENCE [LARGE SCALE GENOMIC DNA]</scope>
    <source>
        <strain evidence="3 4">B61</strain>
    </source>
</reference>
<comment type="caution">
    <text evidence="3">The sequence shown here is derived from an EMBL/GenBank/DDBJ whole genome shotgun (WGS) entry which is preliminary data.</text>
</comment>
<dbReference type="SMART" id="SM00060">
    <property type="entry name" value="FN3"/>
    <property type="match status" value="1"/>
</dbReference>
<protein>
    <submittedName>
        <fullName evidence="3">Fibronectin type III domain-containing protein</fullName>
    </submittedName>
</protein>
<dbReference type="Pfam" id="PF00041">
    <property type="entry name" value="fn3"/>
    <property type="match status" value="1"/>
</dbReference>
<dbReference type="CDD" id="cd00063">
    <property type="entry name" value="FN3"/>
    <property type="match status" value="1"/>
</dbReference>
<dbReference type="Gene3D" id="2.60.40.10">
    <property type="entry name" value="Immunoglobulins"/>
    <property type="match status" value="1"/>
</dbReference>
<sequence>MNLFKRTRYILGLLLTILSCFNTAFAQTSYPVMATMQINPPYSLYLNDYAAPDLQRMQVHLLLKDIAVTNYKCRLRIKIEGFGITLQSKPAFYTVPVVLQGGEMQTLSGTDLAVYLNPQNLLIQGMDTKAFGRQGAKLPEGIYRFSVEVLDYTRNIVVSNQGNAVVSTFLSYPPIINLPMANSKVDAMEPQNLVFQWVPRHTASFNAAFNVAYKFRMVELIPANRDPNDALRTTRPVYETMTAQTILIYGPGEPMLTPGKNYAVQIQAIEADGKDMFINDGFSEAVRFTYGEKCGVPADVIAAVAGKHELKLTWAPGVSQQAFTIRYREAGDHPSQWYEENSYLPQYTITGLKAGKKYEYQVNAQCMWGYGDYSTIQSFNMPDENLEKGDFVCGKVVTEKENTNQKGLEQLKEGDIITAGDFKVSIKRAEGANGSFSGTGKIKVPYLDMVTLPVVFKNISVNTDKKMYAGVIELQRENIEDVTKDMNEALDNYLDNITDIVTKIDTAGLKAIDAAAMLSDLEKMKGWDELDNATLEKLGEIGTKLQELQQLKEDQQLTPEEKQTKAKQVAEQLKKLSEQAKDMLRQALDEVKKLLGLFRRGVKELRQEYTDEKIDSLRKDFDEKYNKAKEFIDKHNSQLGFKISDETDNSVTKVVDVTESALKTLPDVIAAFQSAQQKLDLATIVKILDNSKSEQDEKKVVDMLKIKDQPFSAFISNALKISKEEEILPDVKTSILNWVNEVLEKIH</sequence>
<keyword evidence="1" id="KW-0732">Signal</keyword>
<gene>
    <name evidence="3" type="ORF">K1Y79_25580</name>
</gene>
<keyword evidence="4" id="KW-1185">Reference proteome</keyword>
<dbReference type="Proteomes" id="UP000812961">
    <property type="component" value="Unassembled WGS sequence"/>
</dbReference>
<evidence type="ECO:0000259" key="2">
    <source>
        <dbReference type="PROSITE" id="PS50853"/>
    </source>
</evidence>
<dbReference type="InterPro" id="IPR003961">
    <property type="entry name" value="FN3_dom"/>
</dbReference>
<dbReference type="InterPro" id="IPR036116">
    <property type="entry name" value="FN3_sf"/>
</dbReference>
<proteinExistence type="predicted"/>
<evidence type="ECO:0000313" key="4">
    <source>
        <dbReference type="Proteomes" id="UP000812961"/>
    </source>
</evidence>
<feature type="chain" id="PRO_5045089885" evidence="1">
    <location>
        <begin position="27"/>
        <end position="747"/>
    </location>
</feature>
<dbReference type="PROSITE" id="PS51257">
    <property type="entry name" value="PROKAR_LIPOPROTEIN"/>
    <property type="match status" value="1"/>
</dbReference>
<accession>A0ABS7GKC5</accession>
<organism evidence="3 4">
    <name type="scientific">Chitinophaga rhizophila</name>
    <dbReference type="NCBI Taxonomy" id="2866212"/>
    <lineage>
        <taxon>Bacteria</taxon>
        <taxon>Pseudomonadati</taxon>
        <taxon>Bacteroidota</taxon>
        <taxon>Chitinophagia</taxon>
        <taxon>Chitinophagales</taxon>
        <taxon>Chitinophagaceae</taxon>
        <taxon>Chitinophaga</taxon>
    </lineage>
</organism>
<name>A0ABS7GKC5_9BACT</name>
<feature type="domain" description="Fibronectin type-III" evidence="2">
    <location>
        <begin position="296"/>
        <end position="384"/>
    </location>
</feature>
<dbReference type="EMBL" id="JAICCF010000005">
    <property type="protein sequence ID" value="MBW8687736.1"/>
    <property type="molecule type" value="Genomic_DNA"/>
</dbReference>
<feature type="signal peptide" evidence="1">
    <location>
        <begin position="1"/>
        <end position="26"/>
    </location>
</feature>
<dbReference type="InterPro" id="IPR013783">
    <property type="entry name" value="Ig-like_fold"/>
</dbReference>
<dbReference type="SUPFAM" id="SSF49265">
    <property type="entry name" value="Fibronectin type III"/>
    <property type="match status" value="1"/>
</dbReference>
<dbReference type="PROSITE" id="PS50853">
    <property type="entry name" value="FN3"/>
    <property type="match status" value="1"/>
</dbReference>